<reference evidence="1" key="1">
    <citation type="journal article" date="2015" name="Front. Microbiol.">
        <title>Combining genomic sequencing methods to explore viral diversity and reveal potential virus-host interactions.</title>
        <authorList>
            <person name="Chow C.E."/>
            <person name="Winget D.M."/>
            <person name="White R.A.III."/>
            <person name="Hallam S.J."/>
            <person name="Suttle C.A."/>
        </authorList>
    </citation>
    <scope>NUCLEOTIDE SEQUENCE</scope>
    <source>
        <strain evidence="1">Anoxic3_3</strain>
    </source>
</reference>
<accession>A0A0F7L3J8</accession>
<sequence length="127" mass="14758">MQGINTVLLCDLDDLELSLSRIGNLNLIDSLDKNFNIIGDYQATDEFESMQIKEFSRIYVDEIRRRLSKAGISEATEFILLIKTKLKNDKSVVITFKMRTLLRLNTVAIKRLERLGITEEQLKREHK</sequence>
<proteinExistence type="predicted"/>
<evidence type="ECO:0000313" key="1">
    <source>
        <dbReference type="EMBL" id="AKH46037.1"/>
    </source>
</evidence>
<organism evidence="1">
    <name type="scientific">uncultured marine virus</name>
    <dbReference type="NCBI Taxonomy" id="186617"/>
    <lineage>
        <taxon>Viruses</taxon>
        <taxon>environmental samples</taxon>
    </lineage>
</organism>
<name>A0A0F7L3J8_9VIRU</name>
<protein>
    <submittedName>
        <fullName evidence="1">Uncharacterized protein</fullName>
    </submittedName>
</protein>
<dbReference type="EMBL" id="KR029578">
    <property type="protein sequence ID" value="AKH46037.1"/>
    <property type="molecule type" value="Genomic_DNA"/>
</dbReference>
<reference evidence="1" key="2">
    <citation type="submission" date="2015-03" db="EMBL/GenBank/DDBJ databases">
        <authorList>
            <person name="Chow C.-E.T."/>
            <person name="Winget D.M."/>
            <person name="White R.A.III."/>
            <person name="Hallam S.J."/>
            <person name="Suttle C.A."/>
        </authorList>
    </citation>
    <scope>NUCLEOTIDE SEQUENCE</scope>
    <source>
        <strain evidence="1">Anoxic3_3</strain>
    </source>
</reference>